<dbReference type="AlphaFoldDB" id="A0A7Z2VW60"/>
<dbReference type="EMBL" id="CP051685">
    <property type="protein sequence ID" value="QJE00255.1"/>
    <property type="molecule type" value="Genomic_DNA"/>
</dbReference>
<proteinExistence type="predicted"/>
<evidence type="ECO:0000313" key="2">
    <source>
        <dbReference type="EMBL" id="QJE00255.1"/>
    </source>
</evidence>
<accession>A0A7Z2VW60</accession>
<evidence type="ECO:0000256" key="1">
    <source>
        <dbReference type="SAM" id="SignalP"/>
    </source>
</evidence>
<gene>
    <name evidence="2" type="ORF">HH212_09665</name>
</gene>
<feature type="chain" id="PRO_5031301462" evidence="1">
    <location>
        <begin position="21"/>
        <end position="122"/>
    </location>
</feature>
<protein>
    <submittedName>
        <fullName evidence="2">Uncharacterized protein</fullName>
    </submittedName>
</protein>
<dbReference type="Proteomes" id="UP000502415">
    <property type="component" value="Chromosome"/>
</dbReference>
<dbReference type="RefSeq" id="WP_170202287.1">
    <property type="nucleotide sequence ID" value="NZ_CP051685.1"/>
</dbReference>
<dbReference type="KEGG" id="mfy:HH212_09665"/>
<reference evidence="2 3" key="1">
    <citation type="submission" date="2020-04" db="EMBL/GenBank/DDBJ databases">
        <title>Genome sequencing of novel species.</title>
        <authorList>
            <person name="Heo J."/>
            <person name="Kim S.-J."/>
            <person name="Kim J.-S."/>
            <person name="Hong S.-B."/>
            <person name="Kwon S.-W."/>
        </authorList>
    </citation>
    <scope>NUCLEOTIDE SEQUENCE [LARGE SCALE GENOMIC DNA]</scope>
    <source>
        <strain evidence="2 3">GN2-R2</strain>
    </source>
</reference>
<evidence type="ECO:0000313" key="3">
    <source>
        <dbReference type="Proteomes" id="UP000502415"/>
    </source>
</evidence>
<keyword evidence="1" id="KW-0732">Signal</keyword>
<keyword evidence="3" id="KW-1185">Reference proteome</keyword>
<feature type="signal peptide" evidence="1">
    <location>
        <begin position="1"/>
        <end position="20"/>
    </location>
</feature>
<sequence>MRPCHLLLPAVLALVSPSWAAPPAAHAGDYPTSGRVEYVLECMQKHDGKYEYLYKCSCVIDRIANALSYDDYVAMSVALRNQGLPGERGGVFRDAAAVKDMASRYKTIETGANKACAVPQQP</sequence>
<organism evidence="2 3">
    <name type="scientific">Massilia forsythiae</name>
    <dbReference type="NCBI Taxonomy" id="2728020"/>
    <lineage>
        <taxon>Bacteria</taxon>
        <taxon>Pseudomonadati</taxon>
        <taxon>Pseudomonadota</taxon>
        <taxon>Betaproteobacteria</taxon>
        <taxon>Burkholderiales</taxon>
        <taxon>Oxalobacteraceae</taxon>
        <taxon>Telluria group</taxon>
        <taxon>Massilia</taxon>
    </lineage>
</organism>
<name>A0A7Z2VW60_9BURK</name>